<evidence type="ECO:0000256" key="2">
    <source>
        <dbReference type="ARBA" id="ARBA00022490"/>
    </source>
</evidence>
<evidence type="ECO:0000259" key="7">
    <source>
        <dbReference type="Pfam" id="PF04130"/>
    </source>
</evidence>
<dbReference type="EMBL" id="MCFL01000220">
    <property type="protein sequence ID" value="ORZ29328.1"/>
    <property type="molecule type" value="Genomic_DNA"/>
</dbReference>
<feature type="compositionally biased region" description="Polar residues" evidence="6">
    <location>
        <begin position="1"/>
        <end position="10"/>
    </location>
</feature>
<evidence type="ECO:0000256" key="6">
    <source>
        <dbReference type="SAM" id="MobiDB-lite"/>
    </source>
</evidence>
<evidence type="ECO:0000313" key="10">
    <source>
        <dbReference type="Proteomes" id="UP000193411"/>
    </source>
</evidence>
<dbReference type="GO" id="GO:0031122">
    <property type="term" value="P:cytoplasmic microtubule organization"/>
    <property type="evidence" value="ECO:0007669"/>
    <property type="project" value="TreeGrafter"/>
</dbReference>
<evidence type="ECO:0000256" key="5">
    <source>
        <dbReference type="RuleBase" id="RU363050"/>
    </source>
</evidence>
<gene>
    <name evidence="9" type="ORF">BCR44DRAFT_1451883</name>
</gene>
<dbReference type="Pfam" id="PF04130">
    <property type="entry name" value="GCP_C_terminal"/>
    <property type="match status" value="1"/>
</dbReference>
<dbReference type="OrthoDB" id="2192946at2759"/>
<dbReference type="GO" id="GO:0005816">
    <property type="term" value="C:spindle pole body"/>
    <property type="evidence" value="ECO:0007669"/>
    <property type="project" value="UniProtKB-ARBA"/>
</dbReference>
<keyword evidence="2 5" id="KW-0963">Cytoplasm</keyword>
<feature type="compositionally biased region" description="Low complexity" evidence="6">
    <location>
        <begin position="12"/>
        <end position="23"/>
    </location>
</feature>
<evidence type="ECO:0000256" key="3">
    <source>
        <dbReference type="ARBA" id="ARBA00022701"/>
    </source>
</evidence>
<dbReference type="GO" id="GO:0000922">
    <property type="term" value="C:spindle pole"/>
    <property type="evidence" value="ECO:0007669"/>
    <property type="project" value="InterPro"/>
</dbReference>
<dbReference type="GO" id="GO:0043015">
    <property type="term" value="F:gamma-tubulin binding"/>
    <property type="evidence" value="ECO:0007669"/>
    <property type="project" value="InterPro"/>
</dbReference>
<comment type="similarity">
    <text evidence="1 5">Belongs to the TUBGCP family.</text>
</comment>
<dbReference type="PANTHER" id="PTHR19302:SF13">
    <property type="entry name" value="GAMMA-TUBULIN COMPLEX COMPONENT 2"/>
    <property type="match status" value="1"/>
</dbReference>
<comment type="caution">
    <text evidence="9">The sequence shown here is derived from an EMBL/GenBank/DDBJ whole genome shotgun (WGS) entry which is preliminary data.</text>
</comment>
<dbReference type="Pfam" id="PF17681">
    <property type="entry name" value="GCP_N_terminal"/>
    <property type="match status" value="1"/>
</dbReference>
<dbReference type="PANTHER" id="PTHR19302">
    <property type="entry name" value="GAMMA TUBULIN COMPLEX PROTEIN"/>
    <property type="match status" value="1"/>
</dbReference>
<evidence type="ECO:0000313" key="9">
    <source>
        <dbReference type="EMBL" id="ORZ29328.1"/>
    </source>
</evidence>
<dbReference type="GO" id="GO:0007020">
    <property type="term" value="P:microtubule nucleation"/>
    <property type="evidence" value="ECO:0007669"/>
    <property type="project" value="InterPro"/>
</dbReference>
<feature type="region of interest" description="Disordered" evidence="6">
    <location>
        <begin position="1"/>
        <end position="69"/>
    </location>
</feature>
<evidence type="ECO:0000259" key="8">
    <source>
        <dbReference type="Pfam" id="PF17681"/>
    </source>
</evidence>
<keyword evidence="10" id="KW-1185">Reference proteome</keyword>
<dbReference type="InterPro" id="IPR041470">
    <property type="entry name" value="GCP_N"/>
</dbReference>
<dbReference type="GO" id="GO:0005874">
    <property type="term" value="C:microtubule"/>
    <property type="evidence" value="ECO:0007669"/>
    <property type="project" value="UniProtKB-KW"/>
</dbReference>
<comment type="subcellular location">
    <subcellularLocation>
        <location evidence="5">Cytoplasm</location>
        <location evidence="5">Cytoskeleton</location>
        <location evidence="5">Microtubule organizing center</location>
    </subcellularLocation>
</comment>
<dbReference type="STRING" id="765915.A0A1Y2H441"/>
<dbReference type="Gene3D" id="1.20.120.1900">
    <property type="entry name" value="Gamma-tubulin complex, C-terminal domain"/>
    <property type="match status" value="1"/>
</dbReference>
<accession>A0A1Y2H441</accession>
<evidence type="ECO:0000256" key="1">
    <source>
        <dbReference type="ARBA" id="ARBA00010337"/>
    </source>
</evidence>
<dbReference type="InterPro" id="IPR007259">
    <property type="entry name" value="GCP"/>
</dbReference>
<evidence type="ECO:0000256" key="4">
    <source>
        <dbReference type="ARBA" id="ARBA00023212"/>
    </source>
</evidence>
<dbReference type="GO" id="GO:0051011">
    <property type="term" value="F:microtubule minus-end binding"/>
    <property type="evidence" value="ECO:0007669"/>
    <property type="project" value="TreeGrafter"/>
</dbReference>
<feature type="domain" description="Gamma tubulin complex component protein N-terminal" evidence="8">
    <location>
        <begin position="76"/>
        <end position="478"/>
    </location>
</feature>
<dbReference type="InterPro" id="IPR040457">
    <property type="entry name" value="GCP_C"/>
</dbReference>
<keyword evidence="3 5" id="KW-0493">Microtubule</keyword>
<sequence length="840" mass="92057">MSHITSSNRPMSGVSSSRNSSYGGPSGLRSAASGDPTTSFRSPRRHDRSSSSMATGGTPSSNPSRLPPQAQESIVIEDLLYMLMGIEGKYINFREGPFPMAELDGEVRLSFADLMSTRFYTIHNGLDPSLIDFIKRILPLATCYTVIEAFCTTYAKFTAGFVNHAVCGAMRTITKEYSLLLVQLENEFRTNPDFSLQKMWYYLVPSASSLQSTAEICLAIHDQSRLYTSNAATRFPSMTDLPRAGSSTTPSSAAAVAMDVDPPTLSGGASAANLIKLHHKGGGILAMLSHRYISQSGDPTARKLHQYLLAHASVPFLTRLRKWIHLGKLDDPYDEFMIVEHSVPKQALAEDFNEKYWEQRYEIRKGAVPPFLEPYATMVLHTGKYLNVYIECGAAVHLAAEDMAARAAAATRQATALGNAAAAASARGNVSMSNAAAAGGMVLTDLATAVDGSGAYIAEIEAAYRLANKHLLDLLVNKHALLPRLASLKHYMLLDHGDFFDHFLDAALPELTRPYEMVRLDKVQSLLDIAMRNPSSVICRDAYKEDVVVSMEKLPLLEQLLAILGVSTTIPNGGGASMMVDGADSIGGLAGGASTTVGSGTAGAGANKVYHGIHALVLDHKIDFPLSLVFGRRSIIKYQLLFRNLVQLKYLERLLGSTWLYQSRITIQRRGNEAQTPLAAPAATVVMAKLGSRLAQLRMRMLAVVQAMLSYITVDVIEPLHADMEKAIVNAQTVDDLLRIYSKMVDLITRYTHICDSYIRLAQLKSLDAQQPATTDRLIGLERALDKVDQSWSYHVRLLIESLKLFSSTESPRFLVFMNRLDYNGYYADENGREGVLADF</sequence>
<name>A0A1Y2H441_9FUNG</name>
<dbReference type="GO" id="GO:0051225">
    <property type="term" value="P:spindle assembly"/>
    <property type="evidence" value="ECO:0007669"/>
    <property type="project" value="TreeGrafter"/>
</dbReference>
<feature type="compositionally biased region" description="Polar residues" evidence="6">
    <location>
        <begin position="53"/>
        <end position="64"/>
    </location>
</feature>
<reference evidence="9 10" key="1">
    <citation type="submission" date="2016-07" db="EMBL/GenBank/DDBJ databases">
        <title>Pervasive Adenine N6-methylation of Active Genes in Fungi.</title>
        <authorList>
            <consortium name="DOE Joint Genome Institute"/>
            <person name="Mondo S.J."/>
            <person name="Dannebaum R.O."/>
            <person name="Kuo R.C."/>
            <person name="Labutti K."/>
            <person name="Haridas S."/>
            <person name="Kuo A."/>
            <person name="Salamov A."/>
            <person name="Ahrendt S.R."/>
            <person name="Lipzen A."/>
            <person name="Sullivan W."/>
            <person name="Andreopoulos W.B."/>
            <person name="Clum A."/>
            <person name="Lindquist E."/>
            <person name="Daum C."/>
            <person name="Ramamoorthy G.K."/>
            <person name="Gryganskyi A."/>
            <person name="Culley D."/>
            <person name="Magnuson J.K."/>
            <person name="James T.Y."/>
            <person name="O'Malley M.A."/>
            <person name="Stajich J.E."/>
            <person name="Spatafora J.W."/>
            <person name="Visel A."/>
            <person name="Grigoriev I.V."/>
        </authorList>
    </citation>
    <scope>NUCLEOTIDE SEQUENCE [LARGE SCALE GENOMIC DNA]</scope>
    <source>
        <strain evidence="9 10">PL171</strain>
    </source>
</reference>
<dbReference type="GO" id="GO:0000278">
    <property type="term" value="P:mitotic cell cycle"/>
    <property type="evidence" value="ECO:0007669"/>
    <property type="project" value="TreeGrafter"/>
</dbReference>
<organism evidence="9 10">
    <name type="scientific">Catenaria anguillulae PL171</name>
    <dbReference type="NCBI Taxonomy" id="765915"/>
    <lineage>
        <taxon>Eukaryota</taxon>
        <taxon>Fungi</taxon>
        <taxon>Fungi incertae sedis</taxon>
        <taxon>Blastocladiomycota</taxon>
        <taxon>Blastocladiomycetes</taxon>
        <taxon>Blastocladiales</taxon>
        <taxon>Catenariaceae</taxon>
        <taxon>Catenaria</taxon>
    </lineage>
</organism>
<dbReference type="AlphaFoldDB" id="A0A1Y2H441"/>
<protein>
    <recommendedName>
        <fullName evidence="5">Spindle pole body component</fullName>
    </recommendedName>
</protein>
<dbReference type="GO" id="GO:0000930">
    <property type="term" value="C:gamma-tubulin complex"/>
    <property type="evidence" value="ECO:0007669"/>
    <property type="project" value="TreeGrafter"/>
</dbReference>
<keyword evidence="4 5" id="KW-0206">Cytoskeleton</keyword>
<dbReference type="Proteomes" id="UP000193411">
    <property type="component" value="Unassembled WGS sequence"/>
</dbReference>
<feature type="domain" description="Gamma tubulin complex component C-terminal" evidence="7">
    <location>
        <begin position="481"/>
        <end position="750"/>
    </location>
</feature>
<dbReference type="GO" id="GO:0051321">
    <property type="term" value="P:meiotic cell cycle"/>
    <property type="evidence" value="ECO:0007669"/>
    <property type="project" value="TreeGrafter"/>
</dbReference>
<dbReference type="InterPro" id="IPR042241">
    <property type="entry name" value="GCP_C_sf"/>
</dbReference>
<proteinExistence type="inferred from homology"/>